<reference evidence="1" key="1">
    <citation type="submission" date="2020-05" db="EMBL/GenBank/DDBJ databases">
        <title>Phylogenomic resolution of chytrid fungi.</title>
        <authorList>
            <person name="Stajich J.E."/>
            <person name="Amses K."/>
            <person name="Simmons R."/>
            <person name="Seto K."/>
            <person name="Myers J."/>
            <person name="Bonds A."/>
            <person name="Quandt C.A."/>
            <person name="Barry K."/>
            <person name="Liu P."/>
            <person name="Grigoriev I."/>
            <person name="Longcore J.E."/>
            <person name="James T.Y."/>
        </authorList>
    </citation>
    <scope>NUCLEOTIDE SEQUENCE</scope>
    <source>
        <strain evidence="1">JEL0476</strain>
    </source>
</reference>
<gene>
    <name evidence="1" type="ORF">HK099_002000</name>
</gene>
<organism evidence="1 2">
    <name type="scientific">Clydaea vesicula</name>
    <dbReference type="NCBI Taxonomy" id="447962"/>
    <lineage>
        <taxon>Eukaryota</taxon>
        <taxon>Fungi</taxon>
        <taxon>Fungi incertae sedis</taxon>
        <taxon>Chytridiomycota</taxon>
        <taxon>Chytridiomycota incertae sedis</taxon>
        <taxon>Chytridiomycetes</taxon>
        <taxon>Lobulomycetales</taxon>
        <taxon>Lobulomycetaceae</taxon>
        <taxon>Clydaea</taxon>
    </lineage>
</organism>
<dbReference type="EMBL" id="JADGJW010001628">
    <property type="protein sequence ID" value="KAJ3202062.1"/>
    <property type="molecule type" value="Genomic_DNA"/>
</dbReference>
<keyword evidence="2" id="KW-1185">Reference proteome</keyword>
<comment type="caution">
    <text evidence="1">The sequence shown here is derived from an EMBL/GenBank/DDBJ whole genome shotgun (WGS) entry which is preliminary data.</text>
</comment>
<evidence type="ECO:0000313" key="1">
    <source>
        <dbReference type="EMBL" id="KAJ3202062.1"/>
    </source>
</evidence>
<sequence length="224" mass="25143">MEARNKAHQALDVMIEEVDALLILLSTSPDSTSQLCSNPPIQLHDNSSPQIDENSSLHSAPLLVYNPPKDDTLASISSLTDAFGGYLYKISYSNKPDDLLLMLTFETDIKLNDDGLGINIIEKVKKNVELVFKDEFEFETWYEIFQDAINDANNGKIPISTKLEDKSTNKLKSDPKFDDDDDALSFNSSRDSGINFYKPLQSQNFILRDSIIDTSSFEASLEDF</sequence>
<protein>
    <submittedName>
        <fullName evidence="1">Uncharacterized protein</fullName>
    </submittedName>
</protein>
<evidence type="ECO:0000313" key="2">
    <source>
        <dbReference type="Proteomes" id="UP001211065"/>
    </source>
</evidence>
<name>A0AAD5TTF1_9FUNG</name>
<accession>A0AAD5TTF1</accession>
<proteinExistence type="predicted"/>
<dbReference type="Proteomes" id="UP001211065">
    <property type="component" value="Unassembled WGS sequence"/>
</dbReference>
<dbReference type="AlphaFoldDB" id="A0AAD5TTF1"/>